<accession>A0A955L5T0</accession>
<feature type="transmembrane region" description="Helical" evidence="1">
    <location>
        <begin position="264"/>
        <end position="280"/>
    </location>
</feature>
<reference evidence="2" key="1">
    <citation type="submission" date="2020-04" db="EMBL/GenBank/DDBJ databases">
        <authorList>
            <person name="Zhang T."/>
        </authorList>
    </citation>
    <scope>NUCLEOTIDE SEQUENCE</scope>
    <source>
        <strain evidence="2">HKST-UBA14</strain>
    </source>
</reference>
<feature type="transmembrane region" description="Helical" evidence="1">
    <location>
        <begin position="331"/>
        <end position="354"/>
    </location>
</feature>
<dbReference type="AlphaFoldDB" id="A0A955L5T0"/>
<feature type="transmembrane region" description="Helical" evidence="1">
    <location>
        <begin position="235"/>
        <end position="257"/>
    </location>
</feature>
<feature type="transmembrane region" description="Helical" evidence="1">
    <location>
        <begin position="151"/>
        <end position="173"/>
    </location>
</feature>
<feature type="transmembrane region" description="Helical" evidence="1">
    <location>
        <begin position="286"/>
        <end position="310"/>
    </location>
</feature>
<organism evidence="2 3">
    <name type="scientific">Candidatus Dojkabacteria bacterium</name>
    <dbReference type="NCBI Taxonomy" id="2099670"/>
    <lineage>
        <taxon>Bacteria</taxon>
        <taxon>Candidatus Dojkabacteria</taxon>
    </lineage>
</organism>
<evidence type="ECO:0000256" key="1">
    <source>
        <dbReference type="SAM" id="Phobius"/>
    </source>
</evidence>
<proteinExistence type="predicted"/>
<evidence type="ECO:0000313" key="3">
    <source>
        <dbReference type="Proteomes" id="UP000783287"/>
    </source>
</evidence>
<feature type="transmembrane region" description="Helical" evidence="1">
    <location>
        <begin position="185"/>
        <end position="204"/>
    </location>
</feature>
<reference evidence="2" key="2">
    <citation type="journal article" date="2021" name="Microbiome">
        <title>Successional dynamics and alternative stable states in a saline activated sludge microbial community over 9 years.</title>
        <authorList>
            <person name="Wang Y."/>
            <person name="Ye J."/>
            <person name="Ju F."/>
            <person name="Liu L."/>
            <person name="Boyd J.A."/>
            <person name="Deng Y."/>
            <person name="Parks D.H."/>
            <person name="Jiang X."/>
            <person name="Yin X."/>
            <person name="Woodcroft B.J."/>
            <person name="Tyson G.W."/>
            <person name="Hugenholtz P."/>
            <person name="Polz M.F."/>
            <person name="Zhang T."/>
        </authorList>
    </citation>
    <scope>NUCLEOTIDE SEQUENCE</scope>
    <source>
        <strain evidence="2">HKST-UBA14</strain>
    </source>
</reference>
<dbReference type="Proteomes" id="UP000783287">
    <property type="component" value="Unassembled WGS sequence"/>
</dbReference>
<evidence type="ECO:0000313" key="2">
    <source>
        <dbReference type="EMBL" id="MCA9383569.1"/>
    </source>
</evidence>
<comment type="caution">
    <text evidence="2">The sequence shown here is derived from an EMBL/GenBank/DDBJ whole genome shotgun (WGS) entry which is preliminary data.</text>
</comment>
<keyword evidence="1" id="KW-0472">Membrane</keyword>
<keyword evidence="1" id="KW-1133">Transmembrane helix</keyword>
<protein>
    <submittedName>
        <fullName evidence="2">Uncharacterized protein</fullName>
    </submittedName>
</protein>
<keyword evidence="1" id="KW-0812">Transmembrane</keyword>
<feature type="transmembrane region" description="Helical" evidence="1">
    <location>
        <begin position="108"/>
        <end position="139"/>
    </location>
</feature>
<name>A0A955L5T0_9BACT</name>
<sequence>MKKIILLLTFATIGITLRLLFANYGHNYDYESFMIVADLVDKGKNVYANTPRYNYGPIWFLILHVLDLATNSEHMFRMLLALLLSVVDCAIAYILFLKYGYKAGILYLLNPISIIVTGFISQFDNLAVLTALLSMLLFGNNSEGKITYKNYLGLLLLGLSLSIKHVFFFFPFWLALKQKGKKRKLLSLVIPLGIFFIAFIPFLSGGGLDGIWENIFRYSSVKNAPLLNFFLPNSLVSTGLANLLLILSLCLAGLYFYKRDVIDQLGIYSLVLVIFSPAIIHNHLVIAVLGISIFPNVFFLVFTILTSYIFTLDRLGLGIQKLIDTAPKHFLFKYSSVNIFGIPILLLFLGFLYMNRHQWHAFKNFRHWLREVFEEQRSELTI</sequence>
<feature type="transmembrane region" description="Helical" evidence="1">
    <location>
        <begin position="75"/>
        <end position="96"/>
    </location>
</feature>
<gene>
    <name evidence="2" type="ORF">KC909_04330</name>
</gene>
<dbReference type="EMBL" id="JAGQLK010000091">
    <property type="protein sequence ID" value="MCA9383569.1"/>
    <property type="molecule type" value="Genomic_DNA"/>
</dbReference>